<dbReference type="RefSeq" id="WP_187635935.1">
    <property type="nucleotide sequence ID" value="NZ_VZQQ01000016.1"/>
</dbReference>
<feature type="transmembrane region" description="Helical" evidence="7">
    <location>
        <begin position="157"/>
        <end position="180"/>
    </location>
</feature>
<evidence type="ECO:0000256" key="2">
    <source>
        <dbReference type="ARBA" id="ARBA00022448"/>
    </source>
</evidence>
<evidence type="ECO:0000313" key="9">
    <source>
        <dbReference type="EMBL" id="MBC8748895.1"/>
    </source>
</evidence>
<evidence type="ECO:0000256" key="7">
    <source>
        <dbReference type="SAM" id="Phobius"/>
    </source>
</evidence>
<organism evidence="9 10">
    <name type="scientific">Paraburkholderia podalyriae</name>
    <dbReference type="NCBI Taxonomy" id="1938811"/>
    <lineage>
        <taxon>Bacteria</taxon>
        <taxon>Pseudomonadati</taxon>
        <taxon>Pseudomonadota</taxon>
        <taxon>Betaproteobacteria</taxon>
        <taxon>Burkholderiales</taxon>
        <taxon>Burkholderiaceae</taxon>
        <taxon>Paraburkholderia</taxon>
    </lineage>
</organism>
<proteinExistence type="predicted"/>
<evidence type="ECO:0000313" key="10">
    <source>
        <dbReference type="Proteomes" id="UP000736373"/>
    </source>
</evidence>
<dbReference type="Pfam" id="PF00083">
    <property type="entry name" value="Sugar_tr"/>
    <property type="match status" value="2"/>
</dbReference>
<dbReference type="InterPro" id="IPR005828">
    <property type="entry name" value="MFS_sugar_transport-like"/>
</dbReference>
<comment type="subcellular location">
    <subcellularLocation>
        <location evidence="1">Cell membrane</location>
        <topology evidence="1">Multi-pass membrane protein</topology>
    </subcellularLocation>
</comment>
<evidence type="ECO:0000256" key="6">
    <source>
        <dbReference type="ARBA" id="ARBA00023136"/>
    </source>
</evidence>
<accession>A0ABR7PRP4</accession>
<dbReference type="PANTHER" id="PTHR43045:SF7">
    <property type="entry name" value="MAJOR FACILITATOR SUPERFAMILY TRANSPORTER"/>
    <property type="match status" value="1"/>
</dbReference>
<feature type="transmembrane region" description="Helical" evidence="7">
    <location>
        <begin position="315"/>
        <end position="334"/>
    </location>
</feature>
<keyword evidence="10" id="KW-1185">Reference proteome</keyword>
<keyword evidence="4 7" id="KW-0812">Transmembrane</keyword>
<feature type="transmembrane region" description="Helical" evidence="7">
    <location>
        <begin position="285"/>
        <end position="303"/>
    </location>
</feature>
<feature type="transmembrane region" description="Helical" evidence="7">
    <location>
        <begin position="451"/>
        <end position="477"/>
    </location>
</feature>
<dbReference type="SUPFAM" id="SSF103473">
    <property type="entry name" value="MFS general substrate transporter"/>
    <property type="match status" value="1"/>
</dbReference>
<feature type="domain" description="Major facilitator superfamily (MFS) profile" evidence="8">
    <location>
        <begin position="20"/>
        <end position="544"/>
    </location>
</feature>
<dbReference type="Proteomes" id="UP000736373">
    <property type="component" value="Unassembled WGS sequence"/>
</dbReference>
<feature type="transmembrane region" description="Helical" evidence="7">
    <location>
        <begin position="247"/>
        <end position="265"/>
    </location>
</feature>
<dbReference type="InterPro" id="IPR020846">
    <property type="entry name" value="MFS_dom"/>
</dbReference>
<evidence type="ECO:0000256" key="3">
    <source>
        <dbReference type="ARBA" id="ARBA00022475"/>
    </source>
</evidence>
<comment type="caution">
    <text evidence="9">The sequence shown here is derived from an EMBL/GenBank/DDBJ whole genome shotgun (WGS) entry which is preliminary data.</text>
</comment>
<feature type="transmembrane region" description="Helical" evidence="7">
    <location>
        <begin position="116"/>
        <end position="136"/>
    </location>
</feature>
<dbReference type="PROSITE" id="PS00217">
    <property type="entry name" value="SUGAR_TRANSPORT_2"/>
    <property type="match status" value="1"/>
</dbReference>
<feature type="transmembrane region" description="Helical" evidence="7">
    <location>
        <begin position="57"/>
        <end position="79"/>
    </location>
</feature>
<feature type="transmembrane region" description="Helical" evidence="7">
    <location>
        <begin position="192"/>
        <end position="213"/>
    </location>
</feature>
<feature type="transmembrane region" description="Helical" evidence="7">
    <location>
        <begin position="498"/>
        <end position="516"/>
    </location>
</feature>
<keyword evidence="2" id="KW-0813">Transport</keyword>
<feature type="transmembrane region" description="Helical" evidence="7">
    <location>
        <begin position="91"/>
        <end position="110"/>
    </location>
</feature>
<evidence type="ECO:0000259" key="8">
    <source>
        <dbReference type="PROSITE" id="PS50850"/>
    </source>
</evidence>
<evidence type="ECO:0000256" key="1">
    <source>
        <dbReference type="ARBA" id="ARBA00004651"/>
    </source>
</evidence>
<gene>
    <name evidence="9" type="ORF">F6X42_20590</name>
</gene>
<name>A0ABR7PRP4_9BURK</name>
<dbReference type="InterPro" id="IPR005829">
    <property type="entry name" value="Sugar_transporter_CS"/>
</dbReference>
<keyword evidence="3" id="KW-1003">Cell membrane</keyword>
<feature type="transmembrane region" description="Helical" evidence="7">
    <location>
        <begin position="522"/>
        <end position="540"/>
    </location>
</feature>
<dbReference type="PANTHER" id="PTHR43045">
    <property type="entry name" value="SHIKIMATE TRANSPORTER"/>
    <property type="match status" value="1"/>
</dbReference>
<protein>
    <submittedName>
        <fullName evidence="9">MHS family MFS transporter</fullName>
    </submittedName>
</protein>
<dbReference type="Gene3D" id="1.20.1250.20">
    <property type="entry name" value="MFS general substrate transporter like domains"/>
    <property type="match status" value="2"/>
</dbReference>
<feature type="transmembrane region" description="Helical" evidence="7">
    <location>
        <begin position="20"/>
        <end position="45"/>
    </location>
</feature>
<dbReference type="CDD" id="cd17369">
    <property type="entry name" value="MFS_ShiA_like"/>
    <property type="match status" value="1"/>
</dbReference>
<keyword evidence="5 7" id="KW-1133">Transmembrane helix</keyword>
<evidence type="ECO:0000256" key="4">
    <source>
        <dbReference type="ARBA" id="ARBA00022692"/>
    </source>
</evidence>
<reference evidence="9 10" key="1">
    <citation type="submission" date="2019-09" db="EMBL/GenBank/DDBJ databases">
        <title>Paraburkholderia podalyriae sp. nov., A South African Podalyria-associated rhizobium.</title>
        <authorList>
            <person name="Mavima L."/>
            <person name="Beukes C.W."/>
            <person name="Palmer M."/>
            <person name="De Meyer S.E."/>
            <person name="James E.K."/>
            <person name="Maluk M."/>
            <person name="Avontuur J.R."/>
            <person name="Chan W.Y."/>
            <person name="Venter S.N."/>
            <person name="Steenkamp E.T."/>
        </authorList>
    </citation>
    <scope>NUCLEOTIDE SEQUENCE [LARGE SCALE GENOMIC DNA]</scope>
    <source>
        <strain evidence="9 10">WC7.3b</strain>
    </source>
</reference>
<dbReference type="InterPro" id="IPR036259">
    <property type="entry name" value="MFS_trans_sf"/>
</dbReference>
<dbReference type="PROSITE" id="PS50850">
    <property type="entry name" value="MFS"/>
    <property type="match status" value="1"/>
</dbReference>
<sequence>MATVGGQMSHVPMTRDEKRVIFASSLGTVFEWYDFYLAGSLAAFISKSFFSGVNPTAAFIFTLLSFAAGFAVRPFGAIVFGRLGDMVGRKYTFLITIIIMGLSTFLVGFLPGYAAIGIASPVIFIAMRLLQGLALGGEYGGAATYVAEHAPAGRRGFYTAWIQTTATLGLFLSLLVILGVRTTMGEDAFGSWGWRIPFIASIVLLAVSVWIRLQLQESPVFARIKAEGKTSKAPLSEAFGQWKNLKVVILALVGLTAGQAVVWYTGQFYALFFLTQTLKVGGTSANIMIALALLIGTPFFLFFGSLSDRIGRKPIIMAGLLIAALTYFPLFKALTHYTNPALEAATAKSPIVVIADPAECSFQFNPVGTAKFTSSCDIAKGALSRAGLNYDNVAAPAGTIAQIRVGDTVVNTFDGRAADAKEQAKTFDKTLAATLKAAGYPPKADPAQINWPMSIVILTILVIYVTMVYGPIAAMLVEMFPTRIRYTSMSLPYHIGNGWFGGFLPATAFAIVAAKGNIYSGLWYPIVIALVTFVIGMLFVRETKDSDIYAKD</sequence>
<evidence type="ECO:0000256" key="5">
    <source>
        <dbReference type="ARBA" id="ARBA00022989"/>
    </source>
</evidence>
<keyword evidence="6 7" id="KW-0472">Membrane</keyword>
<dbReference type="EMBL" id="VZQQ01000016">
    <property type="protein sequence ID" value="MBC8748895.1"/>
    <property type="molecule type" value="Genomic_DNA"/>
</dbReference>